<evidence type="ECO:0000313" key="1">
    <source>
        <dbReference type="EMBL" id="MDT0477847.1"/>
    </source>
</evidence>
<organism evidence="1 2">
    <name type="scientific">Streptomyces hintoniae</name>
    <dbReference type="NCBI Taxonomy" id="3075521"/>
    <lineage>
        <taxon>Bacteria</taxon>
        <taxon>Bacillati</taxon>
        <taxon>Actinomycetota</taxon>
        <taxon>Actinomycetes</taxon>
        <taxon>Kitasatosporales</taxon>
        <taxon>Streptomycetaceae</taxon>
        <taxon>Streptomyces</taxon>
    </lineage>
</organism>
<protein>
    <submittedName>
        <fullName evidence="1">Uncharacterized protein</fullName>
    </submittedName>
</protein>
<evidence type="ECO:0000313" key="2">
    <source>
        <dbReference type="Proteomes" id="UP001180489"/>
    </source>
</evidence>
<gene>
    <name evidence="1" type="ORF">RM863_37585</name>
</gene>
<proteinExistence type="predicted"/>
<accession>A0ABU2UX17</accession>
<keyword evidence="2" id="KW-1185">Reference proteome</keyword>
<dbReference type="EMBL" id="JAVRFF010000076">
    <property type="protein sequence ID" value="MDT0477847.1"/>
    <property type="molecule type" value="Genomic_DNA"/>
</dbReference>
<sequence length="107" mass="12236">MTPKFLRRRRERQAAARGAAHLDAQLRASADIAITAARRALRHRMPTLSLKELARDRERVNVQDVLDVAHEHFGLTDVDRERVAAFLRARFECRTGALDLITDAYDD</sequence>
<name>A0ABU2UX17_9ACTN</name>
<comment type="caution">
    <text evidence="1">The sequence shown here is derived from an EMBL/GenBank/DDBJ whole genome shotgun (WGS) entry which is preliminary data.</text>
</comment>
<reference evidence="1" key="1">
    <citation type="submission" date="2024-05" db="EMBL/GenBank/DDBJ databases">
        <title>30 novel species of actinomycetes from the DSMZ collection.</title>
        <authorList>
            <person name="Nouioui I."/>
        </authorList>
    </citation>
    <scope>NUCLEOTIDE SEQUENCE</scope>
    <source>
        <strain evidence="1">DSM 41014</strain>
    </source>
</reference>
<dbReference type="Proteomes" id="UP001180489">
    <property type="component" value="Unassembled WGS sequence"/>
</dbReference>